<protein>
    <recommendedName>
        <fullName evidence="1">Aminoglycoside phosphotransferase domain-containing protein</fullName>
    </recommendedName>
</protein>
<dbReference type="OrthoDB" id="2906425at2759"/>
<dbReference type="AlphaFoldDB" id="A0A1L9VX49"/>
<dbReference type="RefSeq" id="XP_022405133.1">
    <property type="nucleotide sequence ID" value="XM_022549557.1"/>
</dbReference>
<dbReference type="EMBL" id="KV878889">
    <property type="protein sequence ID" value="OJJ88457.1"/>
    <property type="molecule type" value="Genomic_DNA"/>
</dbReference>
<reference evidence="3" key="1">
    <citation type="journal article" date="2017" name="Genome Biol.">
        <title>Comparative genomics reveals high biological diversity and specific adaptations in the industrially and medically important fungal genus Aspergillus.</title>
        <authorList>
            <person name="de Vries R.P."/>
            <person name="Riley R."/>
            <person name="Wiebenga A."/>
            <person name="Aguilar-Osorio G."/>
            <person name="Amillis S."/>
            <person name="Uchima C.A."/>
            <person name="Anderluh G."/>
            <person name="Asadollahi M."/>
            <person name="Askin M."/>
            <person name="Barry K."/>
            <person name="Battaglia E."/>
            <person name="Bayram O."/>
            <person name="Benocci T."/>
            <person name="Braus-Stromeyer S.A."/>
            <person name="Caldana C."/>
            <person name="Canovas D."/>
            <person name="Cerqueira G.C."/>
            <person name="Chen F."/>
            <person name="Chen W."/>
            <person name="Choi C."/>
            <person name="Clum A."/>
            <person name="Dos Santos R.A."/>
            <person name="Damasio A.R."/>
            <person name="Diallinas G."/>
            <person name="Emri T."/>
            <person name="Fekete E."/>
            <person name="Flipphi M."/>
            <person name="Freyberg S."/>
            <person name="Gallo A."/>
            <person name="Gournas C."/>
            <person name="Habgood R."/>
            <person name="Hainaut M."/>
            <person name="Harispe M.L."/>
            <person name="Henrissat B."/>
            <person name="Hilden K.S."/>
            <person name="Hope R."/>
            <person name="Hossain A."/>
            <person name="Karabika E."/>
            <person name="Karaffa L."/>
            <person name="Karanyi Z."/>
            <person name="Krasevec N."/>
            <person name="Kuo A."/>
            <person name="Kusch H."/>
            <person name="LaButti K."/>
            <person name="Lagendijk E.L."/>
            <person name="Lapidus A."/>
            <person name="Levasseur A."/>
            <person name="Lindquist E."/>
            <person name="Lipzen A."/>
            <person name="Logrieco A.F."/>
            <person name="MacCabe A."/>
            <person name="Maekelae M.R."/>
            <person name="Malavazi I."/>
            <person name="Melin P."/>
            <person name="Meyer V."/>
            <person name="Mielnichuk N."/>
            <person name="Miskei M."/>
            <person name="Molnar A.P."/>
            <person name="Mule G."/>
            <person name="Ngan C.Y."/>
            <person name="Orejas M."/>
            <person name="Orosz E."/>
            <person name="Ouedraogo J.P."/>
            <person name="Overkamp K.M."/>
            <person name="Park H.-S."/>
            <person name="Perrone G."/>
            <person name="Piumi F."/>
            <person name="Punt P.J."/>
            <person name="Ram A.F."/>
            <person name="Ramon A."/>
            <person name="Rauscher S."/>
            <person name="Record E."/>
            <person name="Riano-Pachon D.M."/>
            <person name="Robert V."/>
            <person name="Roehrig J."/>
            <person name="Ruller R."/>
            <person name="Salamov A."/>
            <person name="Salih N.S."/>
            <person name="Samson R.A."/>
            <person name="Sandor E."/>
            <person name="Sanguinetti M."/>
            <person name="Schuetze T."/>
            <person name="Sepcic K."/>
            <person name="Shelest E."/>
            <person name="Sherlock G."/>
            <person name="Sophianopoulou V."/>
            <person name="Squina F.M."/>
            <person name="Sun H."/>
            <person name="Susca A."/>
            <person name="Todd R.B."/>
            <person name="Tsang A."/>
            <person name="Unkles S.E."/>
            <person name="van de Wiele N."/>
            <person name="van Rossen-Uffink D."/>
            <person name="Oliveira J.V."/>
            <person name="Vesth T.C."/>
            <person name="Visser J."/>
            <person name="Yu J.-H."/>
            <person name="Zhou M."/>
            <person name="Andersen M.R."/>
            <person name="Archer D.B."/>
            <person name="Baker S.E."/>
            <person name="Benoit I."/>
            <person name="Brakhage A.A."/>
            <person name="Braus G.H."/>
            <person name="Fischer R."/>
            <person name="Frisvad J.C."/>
            <person name="Goldman G.H."/>
            <person name="Houbraken J."/>
            <person name="Oakley B."/>
            <person name="Pocsi I."/>
            <person name="Scazzocchio C."/>
            <person name="Seiboth B."/>
            <person name="vanKuyk P.A."/>
            <person name="Wortman J."/>
            <person name="Dyer P.S."/>
            <person name="Grigoriev I.V."/>
        </authorList>
    </citation>
    <scope>NUCLEOTIDE SEQUENCE [LARGE SCALE GENOMIC DNA]</scope>
    <source>
        <strain evidence="3">CBS 516.65</strain>
    </source>
</reference>
<dbReference type="SUPFAM" id="SSF56112">
    <property type="entry name" value="Protein kinase-like (PK-like)"/>
    <property type="match status" value="1"/>
</dbReference>
<dbReference type="PANTHER" id="PTHR21310">
    <property type="entry name" value="AMINOGLYCOSIDE PHOSPHOTRANSFERASE-RELATED-RELATED"/>
    <property type="match status" value="1"/>
</dbReference>
<dbReference type="InterPro" id="IPR011009">
    <property type="entry name" value="Kinase-like_dom_sf"/>
</dbReference>
<evidence type="ECO:0000313" key="3">
    <source>
        <dbReference type="Proteomes" id="UP000184300"/>
    </source>
</evidence>
<dbReference type="VEuPathDB" id="FungiDB:ASPGLDRAFT_71490"/>
<feature type="domain" description="Aminoglycoside phosphotransferase" evidence="1">
    <location>
        <begin position="90"/>
        <end position="157"/>
    </location>
</feature>
<keyword evidence="3" id="KW-1185">Reference proteome</keyword>
<dbReference type="InterPro" id="IPR051678">
    <property type="entry name" value="AGP_Transferase"/>
</dbReference>
<dbReference type="Gene3D" id="3.90.1200.10">
    <property type="match status" value="1"/>
</dbReference>
<dbReference type="Proteomes" id="UP000184300">
    <property type="component" value="Unassembled WGS sequence"/>
</dbReference>
<sequence length="195" mass="22334">MQYPLSKTTPPVPRVPGRFSLFAWDRASIEEAAAMKMARDAGMSVPKVISCRQHFVSFGNIGGLQMFSILMTRLPGICFINFDDTLNADDEEPWLEKLKECVHVMRQWSPPDENSICSPIHSHRLTLTHGDFKAHNIIIGDDGYLSGFLDWESMRFGLNSWWYHVASWMGGDHYLEELAYDRDLNLLTIDSYIAF</sequence>
<dbReference type="STRING" id="1160497.A0A1L9VX49"/>
<dbReference type="Pfam" id="PF01636">
    <property type="entry name" value="APH"/>
    <property type="match status" value="1"/>
</dbReference>
<gene>
    <name evidence="2" type="ORF">ASPGLDRAFT_71490</name>
</gene>
<evidence type="ECO:0000259" key="1">
    <source>
        <dbReference type="Pfam" id="PF01636"/>
    </source>
</evidence>
<dbReference type="PANTHER" id="PTHR21310:SF15">
    <property type="entry name" value="AMINOGLYCOSIDE PHOSPHOTRANSFERASE DOMAIN-CONTAINING PROTEIN"/>
    <property type="match status" value="1"/>
</dbReference>
<proteinExistence type="predicted"/>
<dbReference type="GeneID" id="34465817"/>
<organism evidence="2 3">
    <name type="scientific">Aspergillus glaucus CBS 516.65</name>
    <dbReference type="NCBI Taxonomy" id="1160497"/>
    <lineage>
        <taxon>Eukaryota</taxon>
        <taxon>Fungi</taxon>
        <taxon>Dikarya</taxon>
        <taxon>Ascomycota</taxon>
        <taxon>Pezizomycotina</taxon>
        <taxon>Eurotiomycetes</taxon>
        <taxon>Eurotiomycetidae</taxon>
        <taxon>Eurotiales</taxon>
        <taxon>Aspergillaceae</taxon>
        <taxon>Aspergillus</taxon>
        <taxon>Aspergillus subgen. Aspergillus</taxon>
    </lineage>
</organism>
<accession>A0A1L9VX49</accession>
<evidence type="ECO:0000313" key="2">
    <source>
        <dbReference type="EMBL" id="OJJ88457.1"/>
    </source>
</evidence>
<dbReference type="InterPro" id="IPR002575">
    <property type="entry name" value="Aminoglycoside_PTrfase"/>
</dbReference>
<name>A0A1L9VX49_ASPGL</name>